<comment type="similarity">
    <text evidence="7">Belongs to the binding-protein-dependent transport system permease family.</text>
</comment>
<keyword evidence="2 7" id="KW-0813">Transport</keyword>
<comment type="subcellular location">
    <subcellularLocation>
        <location evidence="1 7">Cell membrane</location>
        <topology evidence="1 7">Multi-pass membrane protein</topology>
    </subcellularLocation>
</comment>
<dbReference type="InterPro" id="IPR035906">
    <property type="entry name" value="MetI-like_sf"/>
</dbReference>
<evidence type="ECO:0000256" key="2">
    <source>
        <dbReference type="ARBA" id="ARBA00022448"/>
    </source>
</evidence>
<evidence type="ECO:0000256" key="5">
    <source>
        <dbReference type="ARBA" id="ARBA00022989"/>
    </source>
</evidence>
<feature type="transmembrane region" description="Helical" evidence="7">
    <location>
        <begin position="139"/>
        <end position="162"/>
    </location>
</feature>
<dbReference type="InterPro" id="IPR000515">
    <property type="entry name" value="MetI-like"/>
</dbReference>
<feature type="transmembrane region" description="Helical" evidence="7">
    <location>
        <begin position="70"/>
        <end position="94"/>
    </location>
</feature>
<dbReference type="GO" id="GO:0005886">
    <property type="term" value="C:plasma membrane"/>
    <property type="evidence" value="ECO:0007669"/>
    <property type="project" value="UniProtKB-SubCell"/>
</dbReference>
<keyword evidence="5 7" id="KW-1133">Transmembrane helix</keyword>
<dbReference type="Gene3D" id="1.10.3720.10">
    <property type="entry name" value="MetI-like"/>
    <property type="match status" value="1"/>
</dbReference>
<feature type="transmembrane region" description="Helical" evidence="7">
    <location>
        <begin position="183"/>
        <end position="208"/>
    </location>
</feature>
<dbReference type="PANTHER" id="PTHR32243">
    <property type="entry name" value="MALTOSE TRANSPORT SYSTEM PERMEASE-RELATED"/>
    <property type="match status" value="1"/>
</dbReference>
<feature type="domain" description="ABC transmembrane type-1" evidence="8">
    <location>
        <begin position="71"/>
        <end position="266"/>
    </location>
</feature>
<gene>
    <name evidence="9" type="ORF">E8A74_07335</name>
</gene>
<keyword evidence="6 7" id="KW-0472">Membrane</keyword>
<keyword evidence="3" id="KW-1003">Cell membrane</keyword>
<keyword evidence="4 7" id="KW-0812">Transmembrane</keyword>
<dbReference type="PROSITE" id="PS50928">
    <property type="entry name" value="ABC_TM1"/>
    <property type="match status" value="1"/>
</dbReference>
<dbReference type="Pfam" id="PF00528">
    <property type="entry name" value="BPD_transp_1"/>
    <property type="match status" value="1"/>
</dbReference>
<name>A0A4U1JHP4_9BACT</name>
<keyword evidence="10" id="KW-1185">Reference proteome</keyword>
<feature type="transmembrane region" description="Helical" evidence="7">
    <location>
        <begin position="245"/>
        <end position="266"/>
    </location>
</feature>
<evidence type="ECO:0000256" key="4">
    <source>
        <dbReference type="ARBA" id="ARBA00022692"/>
    </source>
</evidence>
<feature type="transmembrane region" description="Helical" evidence="7">
    <location>
        <begin position="12"/>
        <end position="32"/>
    </location>
</feature>
<evidence type="ECO:0000313" key="9">
    <source>
        <dbReference type="EMBL" id="TKD11930.1"/>
    </source>
</evidence>
<dbReference type="RefSeq" id="WP_136928204.1">
    <property type="nucleotide sequence ID" value="NZ_SSMQ01000005.1"/>
</dbReference>
<comment type="caution">
    <text evidence="9">The sequence shown here is derived from an EMBL/GenBank/DDBJ whole genome shotgun (WGS) entry which is preliminary data.</text>
</comment>
<dbReference type="GO" id="GO:0055085">
    <property type="term" value="P:transmembrane transport"/>
    <property type="evidence" value="ECO:0007669"/>
    <property type="project" value="InterPro"/>
</dbReference>
<dbReference type="Proteomes" id="UP000309215">
    <property type="component" value="Unassembled WGS sequence"/>
</dbReference>
<dbReference type="EMBL" id="SSMQ01000005">
    <property type="protein sequence ID" value="TKD11930.1"/>
    <property type="molecule type" value="Genomic_DNA"/>
</dbReference>
<evidence type="ECO:0000256" key="3">
    <source>
        <dbReference type="ARBA" id="ARBA00022475"/>
    </source>
</evidence>
<proteinExistence type="inferred from homology"/>
<evidence type="ECO:0000259" key="8">
    <source>
        <dbReference type="PROSITE" id="PS50928"/>
    </source>
</evidence>
<sequence>MKARGVARRAAFGMAVVFLVVYLVFPFGWALVSSFKTNAELFSLPARFWPEHPTLEHYRRVLANDDFLRAALNSVLVASSVTLVSLAIGALAAFALGRYRFRGRSLVLYVILSMTLFPQIAVLGALFQLVNALGLYNRLPALTLTYLVFTLPFTIWVLTGFLEAVPVEIEEAAYMDGASPLQLFAKIMLPLAAPGMVTTGLLSFIAAWNELLFALSFMQTPDKRTVTHAILSFSATTSSAFEVPWGQMMAASVLVTTPLVLLALVFQRRIIAGLTAGAVKG</sequence>
<dbReference type="PANTHER" id="PTHR32243:SF18">
    <property type="entry name" value="INNER MEMBRANE ABC TRANSPORTER PERMEASE PROTEIN YCJP"/>
    <property type="match status" value="1"/>
</dbReference>
<evidence type="ECO:0000256" key="7">
    <source>
        <dbReference type="RuleBase" id="RU363032"/>
    </source>
</evidence>
<dbReference type="CDD" id="cd06261">
    <property type="entry name" value="TM_PBP2"/>
    <property type="match status" value="1"/>
</dbReference>
<dbReference type="InterPro" id="IPR050901">
    <property type="entry name" value="BP-dep_ABC_trans_perm"/>
</dbReference>
<dbReference type="OrthoDB" id="9790107at2"/>
<feature type="transmembrane region" description="Helical" evidence="7">
    <location>
        <begin position="106"/>
        <end position="127"/>
    </location>
</feature>
<dbReference type="AlphaFoldDB" id="A0A4U1JHP4"/>
<evidence type="ECO:0000256" key="6">
    <source>
        <dbReference type="ARBA" id="ARBA00023136"/>
    </source>
</evidence>
<accession>A0A4U1JHP4</accession>
<evidence type="ECO:0000256" key="1">
    <source>
        <dbReference type="ARBA" id="ARBA00004651"/>
    </source>
</evidence>
<protein>
    <submittedName>
        <fullName evidence="9">Carbohydrate ABC transporter permease</fullName>
    </submittedName>
</protein>
<evidence type="ECO:0000313" key="10">
    <source>
        <dbReference type="Proteomes" id="UP000309215"/>
    </source>
</evidence>
<dbReference type="SUPFAM" id="SSF161098">
    <property type="entry name" value="MetI-like"/>
    <property type="match status" value="1"/>
</dbReference>
<organism evidence="9 10">
    <name type="scientific">Polyangium fumosum</name>
    <dbReference type="NCBI Taxonomy" id="889272"/>
    <lineage>
        <taxon>Bacteria</taxon>
        <taxon>Pseudomonadati</taxon>
        <taxon>Myxococcota</taxon>
        <taxon>Polyangia</taxon>
        <taxon>Polyangiales</taxon>
        <taxon>Polyangiaceae</taxon>
        <taxon>Polyangium</taxon>
    </lineage>
</organism>
<reference evidence="9 10" key="1">
    <citation type="submission" date="2019-04" db="EMBL/GenBank/DDBJ databases">
        <authorList>
            <person name="Li Y."/>
            <person name="Wang J."/>
        </authorList>
    </citation>
    <scope>NUCLEOTIDE SEQUENCE [LARGE SCALE GENOMIC DNA]</scope>
    <source>
        <strain evidence="9 10">DSM 14668</strain>
    </source>
</reference>